<dbReference type="InterPro" id="IPR043147">
    <property type="entry name" value="Penicillin_amidase_A-knob"/>
</dbReference>
<dbReference type="GO" id="GO:0046872">
    <property type="term" value="F:metal ion binding"/>
    <property type="evidence" value="ECO:0007669"/>
    <property type="project" value="UniProtKB-KW"/>
</dbReference>
<comment type="caution">
    <text evidence="6">The sequence shown here is derived from an EMBL/GenBank/DDBJ whole genome shotgun (WGS) entry which is preliminary data.</text>
</comment>
<evidence type="ECO:0000313" key="6">
    <source>
        <dbReference type="EMBL" id="EON75782.1"/>
    </source>
</evidence>
<dbReference type="InterPro" id="IPR029055">
    <property type="entry name" value="Ntn_hydrolases_N"/>
</dbReference>
<dbReference type="Proteomes" id="UP000013909">
    <property type="component" value="Unassembled WGS sequence"/>
</dbReference>
<dbReference type="PANTHER" id="PTHR34218">
    <property type="entry name" value="PEPTIDASE S45 PENICILLIN AMIDASE"/>
    <property type="match status" value="1"/>
</dbReference>
<proteinExistence type="inferred from homology"/>
<comment type="similarity">
    <text evidence="1">Belongs to the peptidase S45 family.</text>
</comment>
<dbReference type="InterPro" id="IPR014395">
    <property type="entry name" value="Pen/GL7ACA/AHL_acylase"/>
</dbReference>
<dbReference type="Gene3D" id="1.10.439.10">
    <property type="entry name" value="Penicillin Amidohydrolase, domain 1"/>
    <property type="match status" value="1"/>
</dbReference>
<dbReference type="PATRIC" id="fig|1288963.3.peg.3668"/>
<dbReference type="CDD" id="cd03747">
    <property type="entry name" value="Ntn_PGA_like"/>
    <property type="match status" value="1"/>
</dbReference>
<dbReference type="InterPro" id="IPR023343">
    <property type="entry name" value="Penicillin_amidase_dom1"/>
</dbReference>
<dbReference type="Pfam" id="PF01804">
    <property type="entry name" value="Penicil_amidase"/>
    <property type="match status" value="1"/>
</dbReference>
<evidence type="ECO:0000313" key="7">
    <source>
        <dbReference type="Proteomes" id="UP000013909"/>
    </source>
</evidence>
<feature type="active site" description="Nucleophile" evidence="4">
    <location>
        <position position="277"/>
    </location>
</feature>
<comment type="cofactor">
    <cofactor evidence="5">
        <name>Ca(2+)</name>
        <dbReference type="ChEBI" id="CHEBI:29108"/>
    </cofactor>
    <text evidence="5">Binds 1 Ca(2+) ion per dimer.</text>
</comment>
<dbReference type="AlphaFoldDB" id="R7ZNX4"/>
<dbReference type="GO" id="GO:0017000">
    <property type="term" value="P:antibiotic biosynthetic process"/>
    <property type="evidence" value="ECO:0007669"/>
    <property type="project" value="InterPro"/>
</dbReference>
<dbReference type="InterPro" id="IPR043146">
    <property type="entry name" value="Penicillin_amidase_N_B-knob"/>
</dbReference>
<reference evidence="6 7" key="1">
    <citation type="submission" date="2013-02" db="EMBL/GenBank/DDBJ databases">
        <title>A novel strain isolated from Lonar lake, Maharashtra, India.</title>
        <authorList>
            <person name="Singh A."/>
        </authorList>
    </citation>
    <scope>NUCLEOTIDE SEQUENCE [LARGE SCALE GENOMIC DNA]</scope>
    <source>
        <strain evidence="6 7">AK24</strain>
    </source>
</reference>
<sequence length="809" mass="91806">MKYVGFIISLFVTLALVMGLSLDLGGVPPISDLLDPFRGFWQNQYSEDQRARESLPVSGLQEEVLVRYDSHLIPHIFAQNEFDLYRAQGYVTAQHRLWQMEFQILAAAGKISEIVGPQALEFDRLQRRKGLAFGAEAGLRFLEDNDPETLQKLQAYAEGVNEYIDQLPFSKLPIEYKLLGYRPSPWDAGKTVLLLKYMADMLVGDFDIEYTNLRLMLGEDWMNKLFPDFPDVVDPVIDTSHVWTFSGGQPQVPDDLSYPDSLLWLKTLNKPEPGTGSNNWAVSGRKTESGNPMLANDPHLSLNMPSLWYAVQLSTPEFTTKGVSLPGALGVISGFNEYIAWGVTNATRDVRDSYLINFRDDSRLEYLYNDQWIPSVVRVERIKIKGEPDFLDSVIYTHHGPVVYDRDFSGRHQLVNVALKWTAHEGSNEQKTFLLLNRGRTHSDYLEALDHFTSPAQNFVFASKSGDIAIKVQGKFPVKWNEQGKYLMDGSDPRFDWGGYIPFDENPSSLNPARGFVSSANQHSTDSTYPYYMFDHTFEHYRNRRINSQLSRMDQISISDMKALQLDEYHLHASEILPVLLQYLRDQSEDEPLSNRVLDYMGILEDWDYSAGANQLGATVFTVWWDQLKEMVFAKWTRDGLPTVQPSNFQFSRLISGEPASELFDLPETSIRESAVELAMISFQKAVDRLEEIKTEKGSLEWHVYKNTQISHLVPNFGSFGFQGIKTGGGKGIVNATDSRHGASWRMVVEMGSEVQAFGVYPGGQSGNPGSRFYGNLIPIWASGDYVDFGLMKRVDAKPFLFETRLDPR</sequence>
<name>R7ZNX4_9BACT</name>
<dbReference type="STRING" id="1232681.ADIS_3673"/>
<keyword evidence="3" id="KW-0865">Zymogen</keyword>
<dbReference type="MEROPS" id="S45.003"/>
<dbReference type="EMBL" id="AQHR01000096">
    <property type="protein sequence ID" value="EON75782.1"/>
    <property type="molecule type" value="Genomic_DNA"/>
</dbReference>
<accession>R7ZNX4</accession>
<keyword evidence="2" id="KW-0378">Hydrolase</keyword>
<keyword evidence="7" id="KW-1185">Reference proteome</keyword>
<dbReference type="Gene3D" id="1.10.1400.10">
    <property type="match status" value="1"/>
</dbReference>
<keyword evidence="5" id="KW-0106">Calcium</keyword>
<dbReference type="GO" id="GO:0016811">
    <property type="term" value="F:hydrolase activity, acting on carbon-nitrogen (but not peptide) bonds, in linear amides"/>
    <property type="evidence" value="ECO:0007669"/>
    <property type="project" value="InterPro"/>
</dbReference>
<dbReference type="RefSeq" id="WP_010855804.1">
    <property type="nucleotide sequence ID" value="NZ_AQHR01000096.1"/>
</dbReference>
<dbReference type="PANTHER" id="PTHR34218:SF4">
    <property type="entry name" value="ACYL-HOMOSERINE LACTONE ACYLASE QUIP"/>
    <property type="match status" value="1"/>
</dbReference>
<dbReference type="OrthoDB" id="9759796at2"/>
<evidence type="ECO:0000256" key="5">
    <source>
        <dbReference type="PIRSR" id="PIRSR001227-2"/>
    </source>
</evidence>
<gene>
    <name evidence="6" type="ORF">ADIS_3673</name>
</gene>
<dbReference type="InterPro" id="IPR002692">
    <property type="entry name" value="S45"/>
</dbReference>
<dbReference type="SUPFAM" id="SSF56235">
    <property type="entry name" value="N-terminal nucleophile aminohydrolases (Ntn hydrolases)"/>
    <property type="match status" value="1"/>
</dbReference>
<organism evidence="6 7">
    <name type="scientific">Lunatimonas lonarensis</name>
    <dbReference type="NCBI Taxonomy" id="1232681"/>
    <lineage>
        <taxon>Bacteria</taxon>
        <taxon>Pseudomonadati</taxon>
        <taxon>Bacteroidota</taxon>
        <taxon>Cytophagia</taxon>
        <taxon>Cytophagales</taxon>
        <taxon>Cyclobacteriaceae</taxon>
    </lineage>
</organism>
<feature type="binding site" evidence="5">
    <location>
        <position position="352"/>
    </location>
    <ligand>
        <name>Ca(2+)</name>
        <dbReference type="ChEBI" id="CHEBI:29108"/>
    </ligand>
</feature>
<evidence type="ECO:0000256" key="4">
    <source>
        <dbReference type="PIRSR" id="PIRSR001227-1"/>
    </source>
</evidence>
<protein>
    <submittedName>
        <fullName evidence="6">Penicillin acylase II</fullName>
    </submittedName>
</protein>
<evidence type="ECO:0000256" key="3">
    <source>
        <dbReference type="ARBA" id="ARBA00023145"/>
    </source>
</evidence>
<evidence type="ECO:0000256" key="1">
    <source>
        <dbReference type="ARBA" id="ARBA00006586"/>
    </source>
</evidence>
<dbReference type="PIRSF" id="PIRSF001227">
    <property type="entry name" value="Pen_acylase"/>
    <property type="match status" value="1"/>
</dbReference>
<feature type="binding site" evidence="5">
    <location>
        <position position="209"/>
    </location>
    <ligand>
        <name>Ca(2+)</name>
        <dbReference type="ChEBI" id="CHEBI:29108"/>
    </ligand>
</feature>
<feature type="binding site" evidence="5">
    <location>
        <position position="349"/>
    </location>
    <ligand>
        <name>Ca(2+)</name>
        <dbReference type="ChEBI" id="CHEBI:29108"/>
    </ligand>
</feature>
<evidence type="ECO:0000256" key="2">
    <source>
        <dbReference type="ARBA" id="ARBA00022801"/>
    </source>
</evidence>
<dbReference type="Gene3D" id="2.30.120.10">
    <property type="match status" value="1"/>
</dbReference>
<dbReference type="Gene3D" id="3.60.20.10">
    <property type="entry name" value="Glutamine Phosphoribosylpyrophosphate, subunit 1, domain 1"/>
    <property type="match status" value="1"/>
</dbReference>
<keyword evidence="5" id="KW-0479">Metal-binding</keyword>